<organism evidence="2">
    <name type="scientific">Plasmid pMCBF1</name>
    <dbReference type="NCBI Taxonomy" id="1003194"/>
    <lineage>
        <taxon>other sequences</taxon>
        <taxon>plasmids</taxon>
    </lineage>
</organism>
<protein>
    <submittedName>
        <fullName evidence="2">Replication initiation protein</fullName>
    </submittedName>
</protein>
<gene>
    <name evidence="2" type="primary">trfA</name>
</gene>
<accession>F2FB32</accession>
<name>F2FB32_9ZZZZ</name>
<dbReference type="AlphaFoldDB" id="F2FB32"/>
<reference evidence="2" key="1">
    <citation type="journal article" date="2011" name="Nat. Commun.">
        <title>The IncP-1 plasmid backbone adapts to different host bacterial species and evolves through homologous recombination.</title>
        <authorList>
            <person name="Norberg P."/>
            <person name="Bergstrom M."/>
            <person name="Jethava V."/>
            <person name="Dubhashi D."/>
            <person name="Hermansson M."/>
        </authorList>
    </citation>
    <scope>NUCLEOTIDE SEQUENCE</scope>
    <source>
        <plasmid evidence="2">pMCBF1</plasmid>
    </source>
</reference>
<dbReference type="EMBL" id="AY950444">
    <property type="protein sequence ID" value="AAY97979.1"/>
    <property type="molecule type" value="Genomic_DNA"/>
</dbReference>
<dbReference type="Pfam" id="PF07042">
    <property type="entry name" value="TrfA"/>
    <property type="match status" value="1"/>
</dbReference>
<dbReference type="InterPro" id="IPR010751">
    <property type="entry name" value="TrfA"/>
</dbReference>
<geneLocation type="plasmid" evidence="2">
    <name>pMCBF1</name>
</geneLocation>
<feature type="compositionally biased region" description="Low complexity" evidence="1">
    <location>
        <begin position="137"/>
        <end position="146"/>
    </location>
</feature>
<evidence type="ECO:0000313" key="2">
    <source>
        <dbReference type="EMBL" id="AAY97979.1"/>
    </source>
</evidence>
<keyword evidence="2" id="KW-0614">Plasmid</keyword>
<feature type="region of interest" description="Disordered" evidence="1">
    <location>
        <begin position="123"/>
        <end position="166"/>
    </location>
</feature>
<feature type="region of interest" description="Disordered" evidence="1">
    <location>
        <begin position="189"/>
        <end position="208"/>
    </location>
</feature>
<sequence>MACPGRRTSGSYGLLPYQVLRRACRQCRQVSRQRFQGFRIGADRADQVPEGRQNRIRFRLHCRGYRVPGHQSARSTIKAHAGKVGGTMSDSFNEKDYRQKLIESGLSADDAAALVAKMAAARRESAVRSPTPPRATDLLGDDLLNLPPAPPAEDQRESPEPADNAMMTPKRTVIESVAAHVNELANHMQGETMPRKSKAASAPGALSERVNEAKQRALLKTTKEQIRELQLSLFDIAPWDDDMRAMPNDWLRSALFTVRNKRTPRAMMEREPIFHVNKDVSITYTGWELRAYDDELVLHQVLEYAKRIPLGQPVTFTFYEICKDLDWSINKAYYDKAEACLTRLQASAMQFSSERIGRLESLSLIRRFRILDKGNRRTQRCQVEIDDEIVLLFAGDYYTRFVWEKYRKLSPTARRMFDYFATHKEPFPLTLDKFRLMCGSDSSRPKKWREQAGMAAEELRESGLVKSAWVDDDKVYCQR</sequence>
<evidence type="ECO:0000256" key="1">
    <source>
        <dbReference type="SAM" id="MobiDB-lite"/>
    </source>
</evidence>
<proteinExistence type="predicted"/>